<dbReference type="Pfam" id="PF00753">
    <property type="entry name" value="Lactamase_B"/>
    <property type="match status" value="1"/>
</dbReference>
<protein>
    <recommendedName>
        <fullName evidence="2">Metallo-beta-lactamase domain-containing protein</fullName>
    </recommendedName>
</protein>
<evidence type="ECO:0000313" key="5">
    <source>
        <dbReference type="RefSeq" id="XP_033529783.1"/>
    </source>
</evidence>
<keyword evidence="4" id="KW-1185">Reference proteome</keyword>
<reference evidence="3 5" key="1">
    <citation type="submission" date="2020-01" db="EMBL/GenBank/DDBJ databases">
        <authorList>
            <consortium name="DOE Joint Genome Institute"/>
            <person name="Haridas S."/>
            <person name="Albert R."/>
            <person name="Binder M."/>
            <person name="Bloem J."/>
            <person name="Labutti K."/>
            <person name="Salamov A."/>
            <person name="Andreopoulos B."/>
            <person name="Baker S.E."/>
            <person name="Barry K."/>
            <person name="Bills G."/>
            <person name="Bluhm B.H."/>
            <person name="Cannon C."/>
            <person name="Castanera R."/>
            <person name="Culley D.E."/>
            <person name="Daum C."/>
            <person name="Ezra D."/>
            <person name="Gonzalez J.B."/>
            <person name="Henrissat B."/>
            <person name="Kuo A."/>
            <person name="Liang C."/>
            <person name="Lipzen A."/>
            <person name="Lutzoni F."/>
            <person name="Magnuson J."/>
            <person name="Mondo S."/>
            <person name="Nolan M."/>
            <person name="Ohm R."/>
            <person name="Pangilinan J."/>
            <person name="Park H.-J."/>
            <person name="Ramirez L."/>
            <person name="Alfaro M."/>
            <person name="Sun H."/>
            <person name="Tritt A."/>
            <person name="Yoshinaga Y."/>
            <person name="Zwiers L.-H."/>
            <person name="Turgeon B.G."/>
            <person name="Goodwin S.B."/>
            <person name="Spatafora J.W."/>
            <person name="Crous P.W."/>
            <person name="Grigoriev I.V."/>
        </authorList>
    </citation>
    <scope>NUCLEOTIDE SEQUENCE</scope>
    <source>
        <strain evidence="3 5">CBS 781.70</strain>
    </source>
</reference>
<feature type="compositionally biased region" description="Pro residues" evidence="1">
    <location>
        <begin position="112"/>
        <end position="125"/>
    </location>
</feature>
<evidence type="ECO:0000313" key="4">
    <source>
        <dbReference type="Proteomes" id="UP000504638"/>
    </source>
</evidence>
<proteinExistence type="predicted"/>
<dbReference type="EMBL" id="ML975189">
    <property type="protein sequence ID" value="KAF1808152.1"/>
    <property type="molecule type" value="Genomic_DNA"/>
</dbReference>
<sequence length="308" mass="34117">MDGSTLEWSGATTFRLKTKGLLTIFLDAWLERPASLDQYLSVDEVDECDYIFISHAHFDHLPSADRIAKETGAIPESQLAAISGGERIPLFIKEQRHKVIVASSSRPHGLPSGPPSGPPGPPTPNPDDAIITVHAWPSLHALMPLGDHRSFPEVMDTGTVYTGSGSHSCTLDVTRGLTYGLGGLLKMDLVPPQMHQDMKDFVTYMKDRDMNRYSFFDGGQIMYNFLIDGKALLWNGHLGGYEGILKEEPDFAVKEVQWIGEPSKVTWCLHDRCPINPKHINVAIATERVEEGTKSKVIELTPAQPFRL</sequence>
<dbReference type="OrthoDB" id="4311043at2759"/>
<dbReference type="InterPro" id="IPR001279">
    <property type="entry name" value="Metallo-B-lactamas"/>
</dbReference>
<dbReference type="InterPro" id="IPR036866">
    <property type="entry name" value="RibonucZ/Hydroxyglut_hydro"/>
</dbReference>
<reference evidence="5" key="2">
    <citation type="submission" date="2020-04" db="EMBL/GenBank/DDBJ databases">
        <authorList>
            <consortium name="NCBI Genome Project"/>
        </authorList>
    </citation>
    <scope>NUCLEOTIDE SEQUENCE</scope>
    <source>
        <strain evidence="5">CBS 781.70</strain>
    </source>
</reference>
<dbReference type="SUPFAM" id="SSF56281">
    <property type="entry name" value="Metallo-hydrolase/oxidoreductase"/>
    <property type="match status" value="1"/>
</dbReference>
<feature type="region of interest" description="Disordered" evidence="1">
    <location>
        <begin position="103"/>
        <end position="128"/>
    </location>
</feature>
<dbReference type="Proteomes" id="UP000504638">
    <property type="component" value="Unplaced"/>
</dbReference>
<evidence type="ECO:0000259" key="2">
    <source>
        <dbReference type="Pfam" id="PF00753"/>
    </source>
</evidence>
<dbReference type="AlphaFoldDB" id="A0A6G1FR60"/>
<evidence type="ECO:0000256" key="1">
    <source>
        <dbReference type="SAM" id="MobiDB-lite"/>
    </source>
</evidence>
<evidence type="ECO:0000313" key="3">
    <source>
        <dbReference type="EMBL" id="KAF1808152.1"/>
    </source>
</evidence>
<dbReference type="Gene3D" id="3.60.15.10">
    <property type="entry name" value="Ribonuclease Z/Hydroxyacylglutathione hydrolase-like"/>
    <property type="match status" value="1"/>
</dbReference>
<name>A0A6G1FR60_9PEZI</name>
<dbReference type="RefSeq" id="XP_033529783.1">
    <property type="nucleotide sequence ID" value="XM_033680875.1"/>
</dbReference>
<gene>
    <name evidence="3 5" type="ORF">P152DRAFT_469148</name>
</gene>
<organism evidence="3">
    <name type="scientific">Eremomyces bilateralis CBS 781.70</name>
    <dbReference type="NCBI Taxonomy" id="1392243"/>
    <lineage>
        <taxon>Eukaryota</taxon>
        <taxon>Fungi</taxon>
        <taxon>Dikarya</taxon>
        <taxon>Ascomycota</taxon>
        <taxon>Pezizomycotina</taxon>
        <taxon>Dothideomycetes</taxon>
        <taxon>Dothideomycetes incertae sedis</taxon>
        <taxon>Eremomycetales</taxon>
        <taxon>Eremomycetaceae</taxon>
        <taxon>Eremomyces</taxon>
    </lineage>
</organism>
<accession>A0A6G1FR60</accession>
<dbReference type="GeneID" id="54421445"/>
<feature type="domain" description="Metallo-beta-lactamase" evidence="2">
    <location>
        <begin position="44"/>
        <end position="131"/>
    </location>
</feature>
<reference evidence="5" key="3">
    <citation type="submission" date="2025-04" db="UniProtKB">
        <authorList>
            <consortium name="RefSeq"/>
        </authorList>
    </citation>
    <scope>IDENTIFICATION</scope>
    <source>
        <strain evidence="5">CBS 781.70</strain>
    </source>
</reference>
<dbReference type="CDD" id="cd06262">
    <property type="entry name" value="metallo-hydrolase-like_MBL-fold"/>
    <property type="match status" value="1"/>
</dbReference>